<keyword evidence="3" id="KW-1185">Reference proteome</keyword>
<dbReference type="EMBL" id="BAAAPY010000003">
    <property type="protein sequence ID" value="GAA2075702.1"/>
    <property type="molecule type" value="Genomic_DNA"/>
</dbReference>
<feature type="region of interest" description="Disordered" evidence="1">
    <location>
        <begin position="200"/>
        <end position="243"/>
    </location>
</feature>
<dbReference type="RefSeq" id="WP_344326239.1">
    <property type="nucleotide sequence ID" value="NZ_BAAAPY010000003.1"/>
</dbReference>
<evidence type="ECO:0000256" key="1">
    <source>
        <dbReference type="SAM" id="MobiDB-lite"/>
    </source>
</evidence>
<evidence type="ECO:0000313" key="2">
    <source>
        <dbReference type="EMBL" id="GAA2075702.1"/>
    </source>
</evidence>
<protein>
    <recommendedName>
        <fullName evidence="4">DUF4232 domain-containing protein</fullName>
    </recommendedName>
</protein>
<gene>
    <name evidence="2" type="ORF">GCM10009821_13580</name>
</gene>
<sequence length="243" mass="25510">MSRPLPAAVYWRRRLLLLGVLLLASWGVVQVWPTGGAAETPARPAVSPADDETQDPAQDRGPTAGPQMAEESDESARQTTVSVAAGGRPCDPESIRISPQVPPDQASGAPVRIQLGLSTSAEEPCTFTADAGDVVALVSARGQAVWDSDVCRGTTLLDGSVALSPGWVTVAEATWSGRGSGPICSDDEDWASPGKYRLRIGTFGGEPGSTTFRLAAPEKEEPEPSDDEEPEPSDDNEESPEES</sequence>
<organism evidence="2 3">
    <name type="scientific">Aeromicrobium halocynthiae</name>
    <dbReference type="NCBI Taxonomy" id="560557"/>
    <lineage>
        <taxon>Bacteria</taxon>
        <taxon>Bacillati</taxon>
        <taxon>Actinomycetota</taxon>
        <taxon>Actinomycetes</taxon>
        <taxon>Propionibacteriales</taxon>
        <taxon>Nocardioidaceae</taxon>
        <taxon>Aeromicrobium</taxon>
    </lineage>
</organism>
<name>A0ABN2VXI4_9ACTN</name>
<feature type="compositionally biased region" description="Acidic residues" evidence="1">
    <location>
        <begin position="220"/>
        <end position="243"/>
    </location>
</feature>
<comment type="caution">
    <text evidence="2">The sequence shown here is derived from an EMBL/GenBank/DDBJ whole genome shotgun (WGS) entry which is preliminary data.</text>
</comment>
<proteinExistence type="predicted"/>
<dbReference type="Proteomes" id="UP001501480">
    <property type="component" value="Unassembled WGS sequence"/>
</dbReference>
<reference evidence="2 3" key="1">
    <citation type="journal article" date="2019" name="Int. J. Syst. Evol. Microbiol.">
        <title>The Global Catalogue of Microorganisms (GCM) 10K type strain sequencing project: providing services to taxonomists for standard genome sequencing and annotation.</title>
        <authorList>
            <consortium name="The Broad Institute Genomics Platform"/>
            <consortium name="The Broad Institute Genome Sequencing Center for Infectious Disease"/>
            <person name="Wu L."/>
            <person name="Ma J."/>
        </authorList>
    </citation>
    <scope>NUCLEOTIDE SEQUENCE [LARGE SCALE GENOMIC DNA]</scope>
    <source>
        <strain evidence="2 3">JCM 15749</strain>
    </source>
</reference>
<feature type="region of interest" description="Disordered" evidence="1">
    <location>
        <begin position="37"/>
        <end position="108"/>
    </location>
</feature>
<accession>A0ABN2VXI4</accession>
<evidence type="ECO:0000313" key="3">
    <source>
        <dbReference type="Proteomes" id="UP001501480"/>
    </source>
</evidence>
<evidence type="ECO:0008006" key="4">
    <source>
        <dbReference type="Google" id="ProtNLM"/>
    </source>
</evidence>